<feature type="domain" description="Phasin" evidence="2">
    <location>
        <begin position="33"/>
        <end position="124"/>
    </location>
</feature>
<protein>
    <submittedName>
        <fullName evidence="3">Phasin protein</fullName>
    </submittedName>
</protein>
<dbReference type="AlphaFoldDB" id="A0A0S3PPM2"/>
<gene>
    <name evidence="3" type="ORF">GJW-30_1_00386</name>
</gene>
<evidence type="ECO:0000313" key="4">
    <source>
        <dbReference type="Proteomes" id="UP000236884"/>
    </source>
</evidence>
<evidence type="ECO:0000256" key="1">
    <source>
        <dbReference type="SAM" id="MobiDB-lite"/>
    </source>
</evidence>
<proteinExistence type="predicted"/>
<evidence type="ECO:0000259" key="2">
    <source>
        <dbReference type="Pfam" id="PF09361"/>
    </source>
</evidence>
<feature type="compositionally biased region" description="Low complexity" evidence="1">
    <location>
        <begin position="108"/>
        <end position="121"/>
    </location>
</feature>
<dbReference type="InterPro" id="IPR018968">
    <property type="entry name" value="Phasin"/>
</dbReference>
<dbReference type="RefSeq" id="WP_096350989.1">
    <property type="nucleotide sequence ID" value="NZ_AP014946.1"/>
</dbReference>
<feature type="region of interest" description="Disordered" evidence="1">
    <location>
        <begin position="107"/>
        <end position="127"/>
    </location>
</feature>
<accession>A0A0S3PPM2</accession>
<sequence length="127" mass="13740">MAKSPQGGFELPNELRSMAENSMAQARQAFDGFMGAAQNAVQRMEERATAVHTGAKTANEKIMSFAQQNIATSFDYAERLVRAQNISEIMQIHSDFAKQQMQALAEQSKALSQAAADAAGSAKKKAE</sequence>
<dbReference type="Proteomes" id="UP000236884">
    <property type="component" value="Chromosome"/>
</dbReference>
<dbReference type="OrthoDB" id="7856369at2"/>
<organism evidence="3 4">
    <name type="scientific">Variibacter gotjawalensis</name>
    <dbReference type="NCBI Taxonomy" id="1333996"/>
    <lineage>
        <taxon>Bacteria</taxon>
        <taxon>Pseudomonadati</taxon>
        <taxon>Pseudomonadota</taxon>
        <taxon>Alphaproteobacteria</taxon>
        <taxon>Hyphomicrobiales</taxon>
        <taxon>Nitrobacteraceae</taxon>
        <taxon>Variibacter</taxon>
    </lineage>
</organism>
<name>A0A0S3PPM2_9BRAD</name>
<dbReference type="Pfam" id="PF09361">
    <property type="entry name" value="Phasin_2"/>
    <property type="match status" value="1"/>
</dbReference>
<keyword evidence="4" id="KW-1185">Reference proteome</keyword>
<reference evidence="3 4" key="1">
    <citation type="submission" date="2015-08" db="EMBL/GenBank/DDBJ databases">
        <title>Investigation of the bacterial diversity of lava forest soil.</title>
        <authorList>
            <person name="Lee J.S."/>
        </authorList>
    </citation>
    <scope>NUCLEOTIDE SEQUENCE [LARGE SCALE GENOMIC DNA]</scope>
    <source>
        <strain evidence="3 4">GJW-30</strain>
    </source>
</reference>
<evidence type="ECO:0000313" key="3">
    <source>
        <dbReference type="EMBL" id="BAT57876.1"/>
    </source>
</evidence>
<dbReference type="KEGG" id="vgo:GJW-30_1_00386"/>
<dbReference type="EMBL" id="AP014946">
    <property type="protein sequence ID" value="BAT57876.1"/>
    <property type="molecule type" value="Genomic_DNA"/>
</dbReference>